<dbReference type="EMBL" id="CP092880">
    <property type="protein sequence ID" value="UYV80227.1"/>
    <property type="molecule type" value="Genomic_DNA"/>
</dbReference>
<protein>
    <recommendedName>
        <fullName evidence="3">Reverse transcriptase domain-containing protein</fullName>
    </recommendedName>
</protein>
<name>A0ABY6LIH8_9ARAC</name>
<reference evidence="1 2" key="1">
    <citation type="submission" date="2022-01" db="EMBL/GenBank/DDBJ databases">
        <title>A chromosomal length assembly of Cordylochernes scorpioides.</title>
        <authorList>
            <person name="Zeh D."/>
            <person name="Zeh J."/>
        </authorList>
    </citation>
    <scope>NUCLEOTIDE SEQUENCE [LARGE SCALE GENOMIC DNA]</scope>
    <source>
        <strain evidence="1">IN4F17</strain>
        <tissue evidence="1">Whole Body</tissue>
    </source>
</reference>
<dbReference type="PANTHER" id="PTHR21301:SF10">
    <property type="entry name" value="REVERSE TRANSCRIPTASE DOMAIN-CONTAINING PROTEIN"/>
    <property type="match status" value="1"/>
</dbReference>
<dbReference type="PANTHER" id="PTHR21301">
    <property type="entry name" value="REVERSE TRANSCRIPTASE"/>
    <property type="match status" value="1"/>
</dbReference>
<sequence length="478" mass="54071">MDGHLNWIGDVGECVNTRSFPTKMWNIEFEAFSGKYCSARFNLLNKTMEGLPNLLKASYGLCVPNTCYFNDIDYDKFNQDLLIYTELIPKLHKLFENIQLSNVECLGDTSTALSAGAIVVIWPSYLKVVLLSATWGHACSSQFCRGAAFLLRQQLASSTPYSFVLISSRALPPIYPKKKLYKKESWGALLILTGLRVICYKSSPRSKRNQNITTDDHKPPISSLTTDAYIYGLPKIHKPNIPLHPIAAHHRSPAALLAKHPSNLLSPLPKQYKHQSSVHNTQDFIEDLWKISPDPNNAMCSHDVAPLLPNPPQQLIKDSASTLLSDAQTDPSIAQTTGNLIDIRLKMNIFSFTHTHTQVSDLQADMGFPNGKLVFNHCSRINNDQNIDNSINDKHETNIGFWCRYVDDIFCICDKNSIDQILTSLNNYHSDMSFTIEDGRWTLLKMPYHNRGHLKGLLDLKLVEQALWMIYTLADLYR</sequence>
<gene>
    <name evidence="1" type="ORF">LAZ67_18002086</name>
</gene>
<accession>A0ABY6LIH8</accession>
<evidence type="ECO:0000313" key="2">
    <source>
        <dbReference type="Proteomes" id="UP001235939"/>
    </source>
</evidence>
<keyword evidence="2" id="KW-1185">Reference proteome</keyword>
<evidence type="ECO:0008006" key="3">
    <source>
        <dbReference type="Google" id="ProtNLM"/>
    </source>
</evidence>
<organism evidence="1 2">
    <name type="scientific">Cordylochernes scorpioides</name>
    <dbReference type="NCBI Taxonomy" id="51811"/>
    <lineage>
        <taxon>Eukaryota</taxon>
        <taxon>Metazoa</taxon>
        <taxon>Ecdysozoa</taxon>
        <taxon>Arthropoda</taxon>
        <taxon>Chelicerata</taxon>
        <taxon>Arachnida</taxon>
        <taxon>Pseudoscorpiones</taxon>
        <taxon>Cheliferoidea</taxon>
        <taxon>Chernetidae</taxon>
        <taxon>Cordylochernes</taxon>
    </lineage>
</organism>
<proteinExistence type="predicted"/>
<evidence type="ECO:0000313" key="1">
    <source>
        <dbReference type="EMBL" id="UYV80227.1"/>
    </source>
</evidence>
<dbReference type="Proteomes" id="UP001235939">
    <property type="component" value="Chromosome 18"/>
</dbReference>